<sequence length="39" mass="4308">MNGLVIITNRQKLLICLAALLFIILSAFFYSTAEFSQSG</sequence>
<accession>S0FPR3</accession>
<proteinExistence type="predicted"/>
<evidence type="ECO:0000313" key="3">
    <source>
        <dbReference type="Proteomes" id="UP000014155"/>
    </source>
</evidence>
<organism evidence="2 3">
    <name type="scientific">Ruminiclostridium cellobioparum subsp. termitidis CT1112</name>
    <dbReference type="NCBI Taxonomy" id="1195236"/>
    <lineage>
        <taxon>Bacteria</taxon>
        <taxon>Bacillati</taxon>
        <taxon>Bacillota</taxon>
        <taxon>Clostridia</taxon>
        <taxon>Eubacteriales</taxon>
        <taxon>Oscillospiraceae</taxon>
        <taxon>Ruminiclostridium</taxon>
    </lineage>
</organism>
<feature type="transmembrane region" description="Helical" evidence="1">
    <location>
        <begin position="12"/>
        <end position="33"/>
    </location>
</feature>
<protein>
    <submittedName>
        <fullName evidence="2">Uncharacterized protein</fullName>
    </submittedName>
</protein>
<evidence type="ECO:0000313" key="2">
    <source>
        <dbReference type="EMBL" id="EMS70478.1"/>
    </source>
</evidence>
<dbReference type="EMBL" id="AORV01000054">
    <property type="protein sequence ID" value="EMS70478.1"/>
    <property type="molecule type" value="Genomic_DNA"/>
</dbReference>
<name>S0FPR3_RUMCE</name>
<evidence type="ECO:0000256" key="1">
    <source>
        <dbReference type="SAM" id="Phobius"/>
    </source>
</evidence>
<keyword evidence="1" id="KW-0472">Membrane</keyword>
<gene>
    <name evidence="2" type="ORF">CTER_3852</name>
</gene>
<dbReference type="STRING" id="1195236.CTER_3852"/>
<keyword evidence="1" id="KW-1133">Transmembrane helix</keyword>
<keyword evidence="3" id="KW-1185">Reference proteome</keyword>
<keyword evidence="1" id="KW-0812">Transmembrane</keyword>
<reference evidence="2 3" key="1">
    <citation type="journal article" date="2013" name="Genome Announc.">
        <title>Draft Genome Sequence of the Cellulolytic, Mesophilic, Anaerobic Bacterium Clostridium termitidis Strain CT1112 (DSM 5398).</title>
        <authorList>
            <person name="Lal S."/>
            <person name="Ramachandran U."/>
            <person name="Zhang X."/>
            <person name="Munir R."/>
            <person name="Sparling R."/>
            <person name="Levin D.B."/>
        </authorList>
    </citation>
    <scope>NUCLEOTIDE SEQUENCE [LARGE SCALE GENOMIC DNA]</scope>
    <source>
        <strain evidence="2 3">CT1112</strain>
    </source>
</reference>
<dbReference type="PATRIC" id="fig|1195236.3.peg.4062"/>
<dbReference type="Proteomes" id="UP000014155">
    <property type="component" value="Unassembled WGS sequence"/>
</dbReference>
<comment type="caution">
    <text evidence="2">The sequence shown here is derived from an EMBL/GenBank/DDBJ whole genome shotgun (WGS) entry which is preliminary data.</text>
</comment>
<dbReference type="AlphaFoldDB" id="S0FPR3"/>